<evidence type="ECO:0000313" key="3">
    <source>
        <dbReference type="EMBL" id="QHB51740.1"/>
    </source>
</evidence>
<evidence type="ECO:0000313" key="4">
    <source>
        <dbReference type="Proteomes" id="UP000465035"/>
    </source>
</evidence>
<feature type="repeat" description="TPR" evidence="1">
    <location>
        <begin position="161"/>
        <end position="194"/>
    </location>
</feature>
<evidence type="ECO:0000256" key="1">
    <source>
        <dbReference type="PROSITE-ProRule" id="PRU00339"/>
    </source>
</evidence>
<dbReference type="Pfam" id="PF14559">
    <property type="entry name" value="TPR_19"/>
    <property type="match status" value="1"/>
</dbReference>
<dbReference type="SUPFAM" id="SSF48452">
    <property type="entry name" value="TPR-like"/>
    <property type="match status" value="1"/>
</dbReference>
<dbReference type="InterPro" id="IPR011990">
    <property type="entry name" value="TPR-like_helical_dom_sf"/>
</dbReference>
<protein>
    <submittedName>
        <fullName evidence="3">Tetratricopeptide repeat protein</fullName>
    </submittedName>
</protein>
<dbReference type="PROSITE" id="PS50005">
    <property type="entry name" value="TPR"/>
    <property type="match status" value="1"/>
</dbReference>
<dbReference type="Pfam" id="PF13181">
    <property type="entry name" value="TPR_8"/>
    <property type="match status" value="1"/>
</dbReference>
<dbReference type="Pfam" id="PF13432">
    <property type="entry name" value="TPR_16"/>
    <property type="match status" value="1"/>
</dbReference>
<reference evidence="3 4" key="1">
    <citation type="submission" date="2019-12" db="EMBL/GenBank/DDBJ databases">
        <title>Lactobacillus hilgardii FLUB.</title>
        <authorList>
            <person name="Gustaw K."/>
        </authorList>
    </citation>
    <scope>NUCLEOTIDE SEQUENCE [LARGE SCALE GENOMIC DNA]</scope>
    <source>
        <strain evidence="3 4">FLUB</strain>
    </source>
</reference>
<dbReference type="SMART" id="SM00028">
    <property type="entry name" value="TPR"/>
    <property type="match status" value="4"/>
</dbReference>
<evidence type="ECO:0000256" key="2">
    <source>
        <dbReference type="SAM" id="MobiDB-lite"/>
    </source>
</evidence>
<proteinExistence type="predicted"/>
<name>A0A6P1E6H9_LENHI</name>
<dbReference type="InterPro" id="IPR019734">
    <property type="entry name" value="TPR_rpt"/>
</dbReference>
<accession>A0A6P1E6H9</accession>
<gene>
    <name evidence="3" type="ORF">GQR93_05780</name>
</gene>
<dbReference type="RefSeq" id="WP_003555198.1">
    <property type="nucleotide sequence ID" value="NZ_CABKOL010000095.1"/>
</dbReference>
<organism evidence="3 4">
    <name type="scientific">Lentilactobacillus hilgardii</name>
    <name type="common">Lactobacillus hilgardii</name>
    <dbReference type="NCBI Taxonomy" id="1588"/>
    <lineage>
        <taxon>Bacteria</taxon>
        <taxon>Bacillati</taxon>
        <taxon>Bacillota</taxon>
        <taxon>Bacilli</taxon>
        <taxon>Lactobacillales</taxon>
        <taxon>Lactobacillaceae</taxon>
        <taxon>Lentilactobacillus</taxon>
    </lineage>
</organism>
<dbReference type="EMBL" id="CP047121">
    <property type="protein sequence ID" value="QHB51740.1"/>
    <property type="molecule type" value="Genomic_DNA"/>
</dbReference>
<dbReference type="AlphaFoldDB" id="A0A6P1E6H9"/>
<keyword evidence="1" id="KW-0802">TPR repeat</keyword>
<feature type="region of interest" description="Disordered" evidence="2">
    <location>
        <begin position="1"/>
        <end position="35"/>
    </location>
</feature>
<dbReference type="GeneID" id="69057863"/>
<dbReference type="Proteomes" id="UP000465035">
    <property type="component" value="Chromosome"/>
</dbReference>
<dbReference type="Gene3D" id="1.25.40.10">
    <property type="entry name" value="Tetratricopeptide repeat domain"/>
    <property type="match status" value="2"/>
</dbReference>
<sequence length="258" mass="29729">MIDMKKNNSDKIKELQKKNQENQRKYTKKREDEEKKANQLIHQMVSKIDANPHDYHHYYDLATLLVEGKDYEQAEELLMKALGIFDQSSEDIKDTLKFGLGNVYYAAQEYDKAIKIFQEINDDKLQAEAYIMLAQSYMAKGDNKRAMVFALSAQSTRQKDPAVNEMIGDNLLALGNFSQAAEFYDLVLTAEPQNGRANFNRGLVAMVADEPFESYFKKANQYDPAYFNKGQKKLKDIEKFIQLNGTKKAHDQHGKKTK</sequence>